<evidence type="ECO:0000313" key="3">
    <source>
        <dbReference type="Proteomes" id="UP000323000"/>
    </source>
</evidence>
<feature type="compositionally biased region" description="Basic and acidic residues" evidence="1">
    <location>
        <begin position="1"/>
        <end position="13"/>
    </location>
</feature>
<reference evidence="3" key="1">
    <citation type="journal article" date="2019" name="Gigascience">
        <title>De novo genome assembly of the endangered Acer yangbiense, a plant species with extremely small populations endemic to Yunnan Province, China.</title>
        <authorList>
            <person name="Yang J."/>
            <person name="Wariss H.M."/>
            <person name="Tao L."/>
            <person name="Zhang R."/>
            <person name="Yun Q."/>
            <person name="Hollingsworth P."/>
            <person name="Dao Z."/>
            <person name="Luo G."/>
            <person name="Guo H."/>
            <person name="Ma Y."/>
            <person name="Sun W."/>
        </authorList>
    </citation>
    <scope>NUCLEOTIDE SEQUENCE [LARGE SCALE GENOMIC DNA]</scope>
    <source>
        <strain evidence="3">cv. Malutang</strain>
    </source>
</reference>
<proteinExistence type="predicted"/>
<dbReference type="OrthoDB" id="10450641at2759"/>
<feature type="region of interest" description="Disordered" evidence="1">
    <location>
        <begin position="1"/>
        <end position="34"/>
    </location>
</feature>
<keyword evidence="3" id="KW-1185">Reference proteome</keyword>
<evidence type="ECO:0000256" key="1">
    <source>
        <dbReference type="SAM" id="MobiDB-lite"/>
    </source>
</evidence>
<accession>A0A5C7HRM2</accession>
<organism evidence="2 3">
    <name type="scientific">Acer yangbiense</name>
    <dbReference type="NCBI Taxonomy" id="1000413"/>
    <lineage>
        <taxon>Eukaryota</taxon>
        <taxon>Viridiplantae</taxon>
        <taxon>Streptophyta</taxon>
        <taxon>Embryophyta</taxon>
        <taxon>Tracheophyta</taxon>
        <taxon>Spermatophyta</taxon>
        <taxon>Magnoliopsida</taxon>
        <taxon>eudicotyledons</taxon>
        <taxon>Gunneridae</taxon>
        <taxon>Pentapetalae</taxon>
        <taxon>rosids</taxon>
        <taxon>malvids</taxon>
        <taxon>Sapindales</taxon>
        <taxon>Sapindaceae</taxon>
        <taxon>Hippocastanoideae</taxon>
        <taxon>Acereae</taxon>
        <taxon>Acer</taxon>
    </lineage>
</organism>
<evidence type="ECO:0000313" key="2">
    <source>
        <dbReference type="EMBL" id="TXG59630.1"/>
    </source>
</evidence>
<dbReference type="AlphaFoldDB" id="A0A5C7HRM2"/>
<sequence>MKEFSRSSFKLERASSVGHGRSSNSGGGLLPGTRSVSARFAGYKRLSKSMILNTSENDHYNDNKFDNQCCDSTIEENKKKKKKKSLGFKFISKVFSFNKKNHTTSSLVCEDGMCQRLDVNGTQEEKKKKKISKLGVGGYISKEKA</sequence>
<name>A0A5C7HRM2_9ROSI</name>
<dbReference type="EMBL" id="VAHF01000006">
    <property type="protein sequence ID" value="TXG59630.1"/>
    <property type="molecule type" value="Genomic_DNA"/>
</dbReference>
<gene>
    <name evidence="2" type="ORF">EZV62_014203</name>
</gene>
<comment type="caution">
    <text evidence="2">The sequence shown here is derived from an EMBL/GenBank/DDBJ whole genome shotgun (WGS) entry which is preliminary data.</text>
</comment>
<dbReference type="Proteomes" id="UP000323000">
    <property type="component" value="Chromosome 6"/>
</dbReference>
<protein>
    <submittedName>
        <fullName evidence="2">Uncharacterized protein</fullName>
    </submittedName>
</protein>